<accession>A0A5R9GAW7</accession>
<dbReference type="SUPFAM" id="SSF56519">
    <property type="entry name" value="Penicillin binding protein dimerisation domain"/>
    <property type="match status" value="1"/>
</dbReference>
<dbReference type="SUPFAM" id="SSF56601">
    <property type="entry name" value="beta-lactamase/transpeptidase-like"/>
    <property type="match status" value="1"/>
</dbReference>
<evidence type="ECO:0008006" key="8">
    <source>
        <dbReference type="Google" id="ProtNLM"/>
    </source>
</evidence>
<evidence type="ECO:0000313" key="7">
    <source>
        <dbReference type="Proteomes" id="UP000309676"/>
    </source>
</evidence>
<evidence type="ECO:0000256" key="3">
    <source>
        <dbReference type="ARBA" id="ARBA00023136"/>
    </source>
</evidence>
<gene>
    <name evidence="6" type="ORF">FE782_04845</name>
</gene>
<dbReference type="GO" id="GO:0071972">
    <property type="term" value="F:peptidoglycan L,D-transpeptidase activity"/>
    <property type="evidence" value="ECO:0007669"/>
    <property type="project" value="TreeGrafter"/>
</dbReference>
<dbReference type="InterPro" id="IPR012338">
    <property type="entry name" value="Beta-lactam/transpept-like"/>
</dbReference>
<dbReference type="PANTHER" id="PTHR30627">
    <property type="entry name" value="PEPTIDOGLYCAN D,D-TRANSPEPTIDASE"/>
    <property type="match status" value="1"/>
</dbReference>
<dbReference type="Pfam" id="PF03717">
    <property type="entry name" value="PBP_dimer"/>
    <property type="match status" value="1"/>
</dbReference>
<reference evidence="6 7" key="1">
    <citation type="submission" date="2019-05" db="EMBL/GenBank/DDBJ databases">
        <authorList>
            <person name="Narsing Rao M.P."/>
            <person name="Li W.J."/>
        </authorList>
    </citation>
    <scope>NUCLEOTIDE SEQUENCE [LARGE SCALE GENOMIC DNA]</scope>
    <source>
        <strain evidence="6 7">SYSU_K30003</strain>
    </source>
</reference>
<evidence type="ECO:0000313" key="6">
    <source>
        <dbReference type="EMBL" id="TLS53602.1"/>
    </source>
</evidence>
<name>A0A5R9GAW7_9BACL</name>
<comment type="caution">
    <text evidence="6">The sequence shown here is derived from an EMBL/GenBank/DDBJ whole genome shotgun (WGS) entry which is preliminary data.</text>
</comment>
<evidence type="ECO:0000259" key="4">
    <source>
        <dbReference type="Pfam" id="PF00905"/>
    </source>
</evidence>
<dbReference type="GO" id="GO:0071555">
    <property type="term" value="P:cell wall organization"/>
    <property type="evidence" value="ECO:0007669"/>
    <property type="project" value="TreeGrafter"/>
</dbReference>
<keyword evidence="3" id="KW-0472">Membrane</keyword>
<organism evidence="6 7">
    <name type="scientific">Paenibacillus antri</name>
    <dbReference type="NCBI Taxonomy" id="2582848"/>
    <lineage>
        <taxon>Bacteria</taxon>
        <taxon>Bacillati</taxon>
        <taxon>Bacillota</taxon>
        <taxon>Bacilli</taxon>
        <taxon>Bacillales</taxon>
        <taxon>Paenibacillaceae</taxon>
        <taxon>Paenibacillus</taxon>
    </lineage>
</organism>
<dbReference type="GO" id="GO:0008658">
    <property type="term" value="F:penicillin binding"/>
    <property type="evidence" value="ECO:0007669"/>
    <property type="project" value="InterPro"/>
</dbReference>
<dbReference type="RefSeq" id="WP_138192920.1">
    <property type="nucleotide sequence ID" value="NZ_VCIW01000002.1"/>
</dbReference>
<protein>
    <recommendedName>
        <fullName evidence="8">Penicillin-binding protein 2</fullName>
    </recommendedName>
</protein>
<dbReference type="GO" id="GO:0005886">
    <property type="term" value="C:plasma membrane"/>
    <property type="evidence" value="ECO:0007669"/>
    <property type="project" value="TreeGrafter"/>
</dbReference>
<dbReference type="InterPro" id="IPR050515">
    <property type="entry name" value="Beta-lactam/transpept"/>
</dbReference>
<evidence type="ECO:0000256" key="1">
    <source>
        <dbReference type="ARBA" id="ARBA00004370"/>
    </source>
</evidence>
<dbReference type="Gene3D" id="3.90.1310.10">
    <property type="entry name" value="Penicillin-binding protein 2a (Domain 2)"/>
    <property type="match status" value="1"/>
</dbReference>
<dbReference type="OrthoDB" id="2985542at2"/>
<dbReference type="Proteomes" id="UP000309676">
    <property type="component" value="Unassembled WGS sequence"/>
</dbReference>
<evidence type="ECO:0000259" key="5">
    <source>
        <dbReference type="Pfam" id="PF03717"/>
    </source>
</evidence>
<keyword evidence="7" id="KW-1185">Reference proteome</keyword>
<dbReference type="EMBL" id="VCIW01000002">
    <property type="protein sequence ID" value="TLS53602.1"/>
    <property type="molecule type" value="Genomic_DNA"/>
</dbReference>
<dbReference type="AlphaFoldDB" id="A0A5R9GAW7"/>
<dbReference type="InterPro" id="IPR036138">
    <property type="entry name" value="PBP_dimer_sf"/>
</dbReference>
<dbReference type="Gene3D" id="3.40.710.10">
    <property type="entry name" value="DD-peptidase/beta-lactamase superfamily"/>
    <property type="match status" value="1"/>
</dbReference>
<evidence type="ECO:0000256" key="2">
    <source>
        <dbReference type="ARBA" id="ARBA00007171"/>
    </source>
</evidence>
<dbReference type="Pfam" id="PF00905">
    <property type="entry name" value="Transpeptidase"/>
    <property type="match status" value="1"/>
</dbReference>
<comment type="subcellular location">
    <subcellularLocation>
        <location evidence="1">Membrane</location>
    </subcellularLocation>
</comment>
<dbReference type="PANTHER" id="PTHR30627:SF24">
    <property type="entry name" value="PENICILLIN-BINDING PROTEIN 4B"/>
    <property type="match status" value="1"/>
</dbReference>
<dbReference type="InterPro" id="IPR001460">
    <property type="entry name" value="PCN-bd_Tpept"/>
</dbReference>
<comment type="similarity">
    <text evidence="2">Belongs to the transpeptidase family.</text>
</comment>
<dbReference type="InterPro" id="IPR005311">
    <property type="entry name" value="PBP_dimer"/>
</dbReference>
<proteinExistence type="inferred from homology"/>
<feature type="domain" description="Penicillin-binding protein transpeptidase" evidence="4">
    <location>
        <begin position="275"/>
        <end position="591"/>
    </location>
</feature>
<feature type="domain" description="Penicillin-binding protein dimerisation" evidence="5">
    <location>
        <begin position="58"/>
        <end position="222"/>
    </location>
</feature>
<sequence length="598" mass="62698">MRLHRLFHVLLAFTLGIGLLAGRLLWLQTWGGAAPRGSAAADATAMSVRQRAQGVTLDPGRGHIADRSGEPLTGVTVEGLLLLPGGAERLTESERRQLARILNVSPMRLSDEWRKADRPTWWNPGARDGGASPAPLTREQAEAIRRLRLAGATVASAVKRYPEARIAAHLVGFVAEQPERMTALYEKQLVDGQLSLSTPIGAAGLELAFDRLLHGAGESRIVSYIDGHGAGLDGLGVKTVGSSNPYYPLRLITTVDAAAQRAVEAAADAAGLDKGAVVVLDAATSDIVAMASRPAYEAERLSPQGDDWANRAIRAVAPGSIMKSFVAAVALEEGVVRPDETFDCDGTYGRYGLTCWKEGGHGHITFAEALAASCNIAFAEVGERLDGETLQRYAGALGVIGTVGWKGVSDVDGRPLSQLPEEQANRLFAASPSDADGGILAQTAIGQRDTRWTPLAAANWMATLARGGAPASPRAAAELRYADGHAVERYAAKALPGGAAAISPRTTRLVRGMLEGVVQSGTGASLRNASWPLAGKSGTAEATAGGRDVVHQWFAGYGPVDRPRYAVAVLAESRPLGSANRATAVFKAVMEALAALPE</sequence>